<evidence type="ECO:0000313" key="2">
    <source>
        <dbReference type="EMBL" id="MDT9410812.1"/>
    </source>
</evidence>
<reference evidence="3 4" key="1">
    <citation type="submission" date="2019-11" db="EMBL/GenBank/DDBJ databases">
        <authorList>
            <person name="Brisse S."/>
        </authorList>
    </citation>
    <scope>NUCLEOTIDE SEQUENCE [LARGE SCALE GENOMIC DNA]</scope>
    <source>
        <strain evidence="3">FRC0190</strain>
    </source>
</reference>
<feature type="transmembrane region" description="Helical" evidence="1">
    <location>
        <begin position="6"/>
        <end position="27"/>
    </location>
</feature>
<gene>
    <name evidence="3" type="ORF">FRC0190_00981</name>
    <name evidence="2" type="ORF">P8T80_05360</name>
</gene>
<reference evidence="2 5" key="2">
    <citation type="submission" date="2023-03" db="EMBL/GenBank/DDBJ databases">
        <title>Whole genome sequence of the first Corynebacterium rouxii strains isolated in Brazil: a recent member of Corynebacterium diphtheriae complex.</title>
        <authorList>
            <person name="Vieira V."/>
            <person name="Ramos J.N."/>
            <person name="Araujo M.R.B."/>
            <person name="Baio P.V."/>
            <person name="Sant'Anna L.O."/>
            <person name="Veras J.F.C."/>
            <person name="Vieira E.M.D."/>
            <person name="Sousa M.A.B."/>
            <person name="Camargo C.H."/>
            <person name="Sacchi C.T."/>
            <person name="Campos K.R."/>
            <person name="Santos M.B.N."/>
            <person name="Bokermann S."/>
            <person name="Alvim L.B."/>
            <person name="Santos L.S."/>
            <person name="Mattos-Guaraldi A.L."/>
        </authorList>
    </citation>
    <scope>NUCLEOTIDE SEQUENCE [LARGE SCALE GENOMIC DNA]</scope>
    <source>
        <strain evidence="2 5">70862</strain>
    </source>
</reference>
<organism evidence="3 4">
    <name type="scientific">Corynebacterium rouxii</name>
    <dbReference type="NCBI Taxonomy" id="2719119"/>
    <lineage>
        <taxon>Bacteria</taxon>
        <taxon>Bacillati</taxon>
        <taxon>Actinomycetota</taxon>
        <taxon>Actinomycetes</taxon>
        <taxon>Mycobacteriales</taxon>
        <taxon>Corynebacteriaceae</taxon>
        <taxon>Corynebacterium</taxon>
    </lineage>
</organism>
<protein>
    <submittedName>
        <fullName evidence="2">DUF2269 family protein</fullName>
    </submittedName>
</protein>
<dbReference type="EMBL" id="LR738855">
    <property type="protein sequence ID" value="VZH84994.1"/>
    <property type="molecule type" value="Genomic_DNA"/>
</dbReference>
<accession>A0A6I8MFD8</accession>
<feature type="transmembrane region" description="Helical" evidence="1">
    <location>
        <begin position="136"/>
        <end position="157"/>
    </location>
</feature>
<name>A0A6I8MFD8_9CORY</name>
<evidence type="ECO:0000256" key="1">
    <source>
        <dbReference type="SAM" id="Phobius"/>
    </source>
</evidence>
<keyword evidence="5" id="KW-1185">Reference proteome</keyword>
<keyword evidence="1" id="KW-0472">Membrane</keyword>
<feature type="transmembrane region" description="Helical" evidence="1">
    <location>
        <begin position="47"/>
        <end position="69"/>
    </location>
</feature>
<feature type="transmembrane region" description="Helical" evidence="1">
    <location>
        <begin position="81"/>
        <end position="101"/>
    </location>
</feature>
<dbReference type="RefSeq" id="WP_155872375.1">
    <property type="nucleotide sequence ID" value="NZ_CP168248.1"/>
</dbReference>
<dbReference type="KEGG" id="crf:FRC0190_00981"/>
<dbReference type="AlphaFoldDB" id="A0A6I8MFD8"/>
<keyword evidence="1" id="KW-0812">Transmembrane</keyword>
<dbReference type="Proteomes" id="UP001265983">
    <property type="component" value="Unassembled WGS sequence"/>
</dbReference>
<dbReference type="Proteomes" id="UP000423525">
    <property type="component" value="Chromosome"/>
</dbReference>
<dbReference type="EMBL" id="JARUHM010000009">
    <property type="protein sequence ID" value="MDT9410812.1"/>
    <property type="molecule type" value="Genomic_DNA"/>
</dbReference>
<sequence length="158" mass="17224">MNSVLILLHIVTAILFLGPVTVAVSTFHTRAFAAHNGDETAKGAAAVLYKITQTYGMLSLLVPLVGFAVMFTRDSYWSNGVYHASMALSVIAWALLIFVIMPKQKKMMGNLGLLEADEQAEGGFEIADWKKAKSQLSMFGGIFSLIWVIVAILMVVIK</sequence>
<keyword evidence="1" id="KW-1133">Transmembrane helix</keyword>
<proteinExistence type="predicted"/>
<evidence type="ECO:0000313" key="4">
    <source>
        <dbReference type="Proteomes" id="UP000423525"/>
    </source>
</evidence>
<evidence type="ECO:0000313" key="5">
    <source>
        <dbReference type="Proteomes" id="UP001265983"/>
    </source>
</evidence>
<evidence type="ECO:0000313" key="3">
    <source>
        <dbReference type="EMBL" id="VZH84994.1"/>
    </source>
</evidence>